<dbReference type="EMBL" id="KB446555">
    <property type="protein sequence ID" value="EME88430.1"/>
    <property type="molecule type" value="Genomic_DNA"/>
</dbReference>
<dbReference type="HOGENOM" id="CLU_2326341_0_0_1"/>
<gene>
    <name evidence="1" type="ORF">MYCFIDRAFT_43951</name>
</gene>
<dbReference type="AlphaFoldDB" id="N1Q755"/>
<organism evidence="1 2">
    <name type="scientific">Pseudocercospora fijiensis (strain CIRAD86)</name>
    <name type="common">Black leaf streak disease fungus</name>
    <name type="synonym">Mycosphaerella fijiensis</name>
    <dbReference type="NCBI Taxonomy" id="383855"/>
    <lineage>
        <taxon>Eukaryota</taxon>
        <taxon>Fungi</taxon>
        <taxon>Dikarya</taxon>
        <taxon>Ascomycota</taxon>
        <taxon>Pezizomycotina</taxon>
        <taxon>Dothideomycetes</taxon>
        <taxon>Dothideomycetidae</taxon>
        <taxon>Mycosphaerellales</taxon>
        <taxon>Mycosphaerellaceae</taxon>
        <taxon>Pseudocercospora</taxon>
    </lineage>
</organism>
<dbReference type="KEGG" id="pfj:MYCFIDRAFT_43951"/>
<dbReference type="STRING" id="383855.N1Q755"/>
<feature type="non-terminal residue" evidence="1">
    <location>
        <position position="1"/>
    </location>
</feature>
<dbReference type="VEuPathDB" id="FungiDB:MYCFIDRAFT_43951"/>
<protein>
    <recommendedName>
        <fullName evidence="3">Methyltransferase type 11 domain-containing protein</fullName>
    </recommendedName>
</protein>
<keyword evidence="2" id="KW-1185">Reference proteome</keyword>
<evidence type="ECO:0008006" key="3">
    <source>
        <dbReference type="Google" id="ProtNLM"/>
    </source>
</evidence>
<proteinExistence type="predicted"/>
<dbReference type="Proteomes" id="UP000016932">
    <property type="component" value="Unassembled WGS sequence"/>
</dbReference>
<evidence type="ECO:0000313" key="1">
    <source>
        <dbReference type="EMBL" id="EME88430.1"/>
    </source>
</evidence>
<evidence type="ECO:0000313" key="2">
    <source>
        <dbReference type="Proteomes" id="UP000016932"/>
    </source>
</evidence>
<name>N1Q755_PSEFD</name>
<reference evidence="1 2" key="1">
    <citation type="journal article" date="2012" name="PLoS Pathog.">
        <title>Diverse lifestyles and strategies of plant pathogenesis encoded in the genomes of eighteen Dothideomycetes fungi.</title>
        <authorList>
            <person name="Ohm R.A."/>
            <person name="Feau N."/>
            <person name="Henrissat B."/>
            <person name="Schoch C.L."/>
            <person name="Horwitz B.A."/>
            <person name="Barry K.W."/>
            <person name="Condon B.J."/>
            <person name="Copeland A.C."/>
            <person name="Dhillon B."/>
            <person name="Glaser F."/>
            <person name="Hesse C.N."/>
            <person name="Kosti I."/>
            <person name="LaButti K."/>
            <person name="Lindquist E.A."/>
            <person name="Lucas S."/>
            <person name="Salamov A.A."/>
            <person name="Bradshaw R.E."/>
            <person name="Ciuffetti L."/>
            <person name="Hamelin R.C."/>
            <person name="Kema G.H.J."/>
            <person name="Lawrence C."/>
            <person name="Scott J.A."/>
            <person name="Spatafora J.W."/>
            <person name="Turgeon B.G."/>
            <person name="de Wit P.J.G.M."/>
            <person name="Zhong S."/>
            <person name="Goodwin S.B."/>
            <person name="Grigoriev I.V."/>
        </authorList>
    </citation>
    <scope>NUCLEOTIDE SEQUENCE [LARGE SCALE GENOMIC DNA]</scope>
    <source>
        <strain evidence="1 2">CIRAD86</strain>
    </source>
</reference>
<sequence length="103" mass="11647">TIDLNEKIEGVKDRKYDFLLCVGTLTKGHVGPGCLGEFCRVVRGGGQGLVIATIYEEIFESLGYKNEIERLRGEGKIEILSMEEIGIMRDQSRGGRMVVWRRR</sequence>
<dbReference type="GeneID" id="19339573"/>
<dbReference type="RefSeq" id="XP_007919966.1">
    <property type="nucleotide sequence ID" value="XM_007921775.1"/>
</dbReference>
<accession>N1Q755</accession>
<dbReference type="OrthoDB" id="66144at2759"/>